<organism evidence="1 2">
    <name type="scientific">Actinomadura litoris</name>
    <dbReference type="NCBI Taxonomy" id="2678616"/>
    <lineage>
        <taxon>Bacteria</taxon>
        <taxon>Bacillati</taxon>
        <taxon>Actinomycetota</taxon>
        <taxon>Actinomycetes</taxon>
        <taxon>Streptosporangiales</taxon>
        <taxon>Thermomonosporaceae</taxon>
        <taxon>Actinomadura</taxon>
    </lineage>
</organism>
<accession>A0A7K1LA28</accession>
<gene>
    <name evidence="1" type="ORF">GNZ18_31495</name>
</gene>
<sequence length="288" mass="30738">MATTPRRTPAHQLMVNCLYHSHIQHGQPPLPQILRTLKRLPELYTDFAGAADGTGLSSTANIQKIIMGSHHSLPSAVQLSRLILAFQHLAWADGVLRSNPGLSTLPGWQALLSEARTLDKEQERQGIFLRDARPYPEEPVRLPVPGPGSEPSRALTRAEPVEMTSIELHGLTTLGPYARSLAVRAATGDPGVLFEVALALFASGDPYDQRAESFAANAAAAGVSPATDLLMACKVGCAARAQLTVQQARVLEHAAAYSGDEDAALFFSGCVDRAVIPGARKTAPLLED</sequence>
<dbReference type="RefSeq" id="WP_156220286.1">
    <property type="nucleotide sequence ID" value="NZ_WOFH01000013.1"/>
</dbReference>
<proteinExistence type="predicted"/>
<keyword evidence="2" id="KW-1185">Reference proteome</keyword>
<dbReference type="EMBL" id="WOFH01000013">
    <property type="protein sequence ID" value="MUN41096.1"/>
    <property type="molecule type" value="Genomic_DNA"/>
</dbReference>
<name>A0A7K1LA28_9ACTN</name>
<comment type="caution">
    <text evidence="1">The sequence shown here is derived from an EMBL/GenBank/DDBJ whole genome shotgun (WGS) entry which is preliminary data.</text>
</comment>
<protein>
    <submittedName>
        <fullName evidence="1">Uncharacterized protein</fullName>
    </submittedName>
</protein>
<dbReference type="AlphaFoldDB" id="A0A7K1LA28"/>
<dbReference type="Proteomes" id="UP000432015">
    <property type="component" value="Unassembled WGS sequence"/>
</dbReference>
<reference evidence="1 2" key="1">
    <citation type="submission" date="2019-11" db="EMBL/GenBank/DDBJ databases">
        <authorList>
            <person name="Cao P."/>
        </authorList>
    </citation>
    <scope>NUCLEOTIDE SEQUENCE [LARGE SCALE GENOMIC DNA]</scope>
    <source>
        <strain evidence="1 2">NEAU-AAG5</strain>
    </source>
</reference>
<evidence type="ECO:0000313" key="1">
    <source>
        <dbReference type="EMBL" id="MUN41096.1"/>
    </source>
</evidence>
<evidence type="ECO:0000313" key="2">
    <source>
        <dbReference type="Proteomes" id="UP000432015"/>
    </source>
</evidence>